<keyword evidence="12" id="KW-0472">Membrane</keyword>
<evidence type="ECO:0000256" key="3">
    <source>
        <dbReference type="ARBA" id="ARBA00009183"/>
    </source>
</evidence>
<dbReference type="Gene3D" id="3.50.50.60">
    <property type="entry name" value="FAD/NAD(P)-binding domain"/>
    <property type="match status" value="3"/>
</dbReference>
<dbReference type="InterPro" id="IPR000960">
    <property type="entry name" value="Flavin_mOase"/>
</dbReference>
<comment type="caution">
    <text evidence="23">The sequence shown here is derived from an EMBL/GenBank/DDBJ whole genome shotgun (WGS) entry which is preliminary data.</text>
</comment>
<keyword evidence="4" id="KW-0285">Flavoprotein</keyword>
<reference evidence="23 24" key="1">
    <citation type="journal article" date="2018" name="Gigascience">
        <title>Genomes of trombidid mites reveal novel predicted allergens and laterally-transferred genes associated with secondary metabolism.</title>
        <authorList>
            <person name="Dong X."/>
            <person name="Chaisiri K."/>
            <person name="Xia D."/>
            <person name="Armstrong S.D."/>
            <person name="Fang Y."/>
            <person name="Donnelly M.J."/>
            <person name="Kadowaki T."/>
            <person name="McGarry J.W."/>
            <person name="Darby A.C."/>
            <person name="Makepeace B.L."/>
        </authorList>
    </citation>
    <scope>NUCLEOTIDE SEQUENCE [LARGE SCALE GENOMIC DNA]</scope>
    <source>
        <strain evidence="23">UoL-UT</strain>
    </source>
</reference>
<dbReference type="Proteomes" id="UP000288716">
    <property type="component" value="Unassembled WGS sequence"/>
</dbReference>
<keyword evidence="8" id="KW-0521">NADP</keyword>
<evidence type="ECO:0000256" key="8">
    <source>
        <dbReference type="ARBA" id="ARBA00022857"/>
    </source>
</evidence>
<dbReference type="EMBL" id="NCKV01004250">
    <property type="protein sequence ID" value="RWS24930.1"/>
    <property type="molecule type" value="Genomic_DNA"/>
</dbReference>
<comment type="catalytic activity">
    <reaction evidence="19">
        <text>hypotaurine + NADH + O2 + H(+) = taurine + NAD(+) + H2O</text>
        <dbReference type="Rhea" id="RHEA:74111"/>
        <dbReference type="ChEBI" id="CHEBI:15377"/>
        <dbReference type="ChEBI" id="CHEBI:15378"/>
        <dbReference type="ChEBI" id="CHEBI:15379"/>
        <dbReference type="ChEBI" id="CHEBI:57540"/>
        <dbReference type="ChEBI" id="CHEBI:57853"/>
        <dbReference type="ChEBI" id="CHEBI:57945"/>
        <dbReference type="ChEBI" id="CHEBI:507393"/>
        <dbReference type="EC" id="1.14.13.8"/>
    </reaction>
    <physiologicalReaction direction="left-to-right" evidence="19">
        <dbReference type="Rhea" id="RHEA:74112"/>
    </physiologicalReaction>
</comment>
<evidence type="ECO:0000256" key="2">
    <source>
        <dbReference type="ARBA" id="ARBA00004389"/>
    </source>
</evidence>
<evidence type="ECO:0000256" key="20">
    <source>
        <dbReference type="ARBA" id="ARBA00048041"/>
    </source>
</evidence>
<dbReference type="GO" id="GO:0050661">
    <property type="term" value="F:NADP binding"/>
    <property type="evidence" value="ECO:0007669"/>
    <property type="project" value="InterPro"/>
</dbReference>
<evidence type="ECO:0000313" key="24">
    <source>
        <dbReference type="Proteomes" id="UP000288716"/>
    </source>
</evidence>
<evidence type="ECO:0000256" key="4">
    <source>
        <dbReference type="ARBA" id="ARBA00022630"/>
    </source>
</evidence>
<gene>
    <name evidence="23" type="ORF">B4U80_04965</name>
</gene>
<evidence type="ECO:0000256" key="7">
    <source>
        <dbReference type="ARBA" id="ARBA00022827"/>
    </source>
</evidence>
<dbReference type="GO" id="GO:0034899">
    <property type="term" value="F:trimethylamine monooxygenase activity"/>
    <property type="evidence" value="ECO:0007669"/>
    <property type="project" value="UniProtKB-EC"/>
</dbReference>
<evidence type="ECO:0000313" key="23">
    <source>
        <dbReference type="EMBL" id="RWS24930.1"/>
    </source>
</evidence>
<evidence type="ECO:0000256" key="18">
    <source>
        <dbReference type="ARBA" id="ARBA00045957"/>
    </source>
</evidence>
<comment type="function">
    <text evidence="18">Broad spectrum monooxygenase that catalyzes the oxygenation of a wide variety of nitrogen- and sulfur-containing compounds including xenobiotics. Catalyzes the S-oxygenation of hypotaurine to produce taurine, an organic osmolyte involved in cell volume regulation as well as a variety of cytoprotective and developmental processes. In vitro, catalyzes the N-oxygenation of trimethylamine (TMA) to produce trimethylamine N-oxide (TMAO) and could therefore participate to the detoxification of this compound that is generated by the action of gut microbiota from dietary precursors such as choline, choline containing compounds, betaine or L-carnitine.</text>
</comment>
<dbReference type="PANTHER" id="PTHR23023">
    <property type="entry name" value="DIMETHYLANILINE MONOOXYGENASE"/>
    <property type="match status" value="1"/>
</dbReference>
<dbReference type="InterPro" id="IPR050346">
    <property type="entry name" value="FMO-like"/>
</dbReference>
<dbReference type="PRINTS" id="PR00370">
    <property type="entry name" value="FMOXYGENASE"/>
</dbReference>
<evidence type="ECO:0000256" key="19">
    <source>
        <dbReference type="ARBA" id="ARBA00047338"/>
    </source>
</evidence>
<dbReference type="GO" id="GO:0050660">
    <property type="term" value="F:flavin adenine dinucleotide binding"/>
    <property type="evidence" value="ECO:0007669"/>
    <property type="project" value="InterPro"/>
</dbReference>
<dbReference type="Pfam" id="PF00743">
    <property type="entry name" value="FMO-like"/>
    <property type="match status" value="2"/>
</dbReference>
<evidence type="ECO:0000256" key="12">
    <source>
        <dbReference type="ARBA" id="ARBA00023136"/>
    </source>
</evidence>
<comment type="catalytic activity">
    <reaction evidence="22">
        <text>N,N-dimethylaniline + NADPH + O2 + H(+) = N,N-dimethylaniline N-oxide + NADP(+) + H2O</text>
        <dbReference type="Rhea" id="RHEA:24468"/>
        <dbReference type="ChEBI" id="CHEBI:15377"/>
        <dbReference type="ChEBI" id="CHEBI:15378"/>
        <dbReference type="ChEBI" id="CHEBI:15379"/>
        <dbReference type="ChEBI" id="CHEBI:16269"/>
        <dbReference type="ChEBI" id="CHEBI:17735"/>
        <dbReference type="ChEBI" id="CHEBI:57783"/>
        <dbReference type="ChEBI" id="CHEBI:58349"/>
        <dbReference type="EC" id="1.14.13.8"/>
    </reaction>
    <physiologicalReaction direction="left-to-right" evidence="22">
        <dbReference type="Rhea" id="RHEA:24469"/>
    </physiologicalReaction>
</comment>
<keyword evidence="6" id="KW-0256">Endoplasmic reticulum</keyword>
<evidence type="ECO:0000256" key="14">
    <source>
        <dbReference type="ARBA" id="ARBA00034528"/>
    </source>
</evidence>
<keyword evidence="10" id="KW-0560">Oxidoreductase</keyword>
<proteinExistence type="inferred from homology"/>
<dbReference type="SUPFAM" id="SSF51905">
    <property type="entry name" value="FAD/NAD(P)-binding domain"/>
    <property type="match status" value="4"/>
</dbReference>
<evidence type="ECO:0000256" key="21">
    <source>
        <dbReference type="ARBA" id="ARBA00048088"/>
    </source>
</evidence>
<evidence type="ECO:0000256" key="11">
    <source>
        <dbReference type="ARBA" id="ARBA00023033"/>
    </source>
</evidence>
<dbReference type="AlphaFoldDB" id="A0A443SBQ9"/>
<keyword evidence="24" id="KW-1185">Reference proteome</keyword>
<comment type="catalytic activity">
    <reaction evidence="21">
        <text>trimethylamine + NADPH + O2 = trimethylamine N-oxide + NADP(+) + H2O</text>
        <dbReference type="Rhea" id="RHEA:31979"/>
        <dbReference type="ChEBI" id="CHEBI:15377"/>
        <dbReference type="ChEBI" id="CHEBI:15379"/>
        <dbReference type="ChEBI" id="CHEBI:15724"/>
        <dbReference type="ChEBI" id="CHEBI:57783"/>
        <dbReference type="ChEBI" id="CHEBI:58349"/>
        <dbReference type="ChEBI" id="CHEBI:58389"/>
        <dbReference type="EC" id="1.14.13.148"/>
    </reaction>
    <physiologicalReaction direction="left-to-right" evidence="21">
        <dbReference type="Rhea" id="RHEA:31980"/>
    </physiologicalReaction>
</comment>
<dbReference type="GO" id="GO:0004499">
    <property type="term" value="F:N,N-dimethylaniline monooxygenase activity"/>
    <property type="evidence" value="ECO:0007669"/>
    <property type="project" value="InterPro"/>
</dbReference>
<accession>A0A443SBQ9</accession>
<dbReference type="VEuPathDB" id="VectorBase:LDEU007110"/>
<comment type="catalytic activity">
    <reaction evidence="20">
        <text>hypotaurine + NADPH + O2 + H(+) = taurine + NADP(+) + H2O</text>
        <dbReference type="Rhea" id="RHEA:69819"/>
        <dbReference type="ChEBI" id="CHEBI:15377"/>
        <dbReference type="ChEBI" id="CHEBI:15378"/>
        <dbReference type="ChEBI" id="CHEBI:15379"/>
        <dbReference type="ChEBI" id="CHEBI:57783"/>
        <dbReference type="ChEBI" id="CHEBI:57853"/>
        <dbReference type="ChEBI" id="CHEBI:58349"/>
        <dbReference type="ChEBI" id="CHEBI:507393"/>
        <dbReference type="EC" id="1.14.13.8"/>
    </reaction>
    <physiologicalReaction direction="left-to-right" evidence="20">
        <dbReference type="Rhea" id="RHEA:69820"/>
    </physiologicalReaction>
</comment>
<keyword evidence="7" id="KW-0274">FAD</keyword>
<organism evidence="23 24">
    <name type="scientific">Leptotrombidium deliense</name>
    <dbReference type="NCBI Taxonomy" id="299467"/>
    <lineage>
        <taxon>Eukaryota</taxon>
        <taxon>Metazoa</taxon>
        <taxon>Ecdysozoa</taxon>
        <taxon>Arthropoda</taxon>
        <taxon>Chelicerata</taxon>
        <taxon>Arachnida</taxon>
        <taxon>Acari</taxon>
        <taxon>Acariformes</taxon>
        <taxon>Trombidiformes</taxon>
        <taxon>Prostigmata</taxon>
        <taxon>Anystina</taxon>
        <taxon>Parasitengona</taxon>
        <taxon>Trombiculoidea</taxon>
        <taxon>Trombiculidae</taxon>
        <taxon>Leptotrombidium</taxon>
    </lineage>
</organism>
<evidence type="ECO:0000256" key="5">
    <source>
        <dbReference type="ARBA" id="ARBA00022692"/>
    </source>
</evidence>
<evidence type="ECO:0000256" key="16">
    <source>
        <dbReference type="ARBA" id="ARBA00034554"/>
    </source>
</evidence>
<dbReference type="EC" id="1.14.13.148" evidence="14"/>
<evidence type="ECO:0000256" key="17">
    <source>
        <dbReference type="ARBA" id="ARBA00034561"/>
    </source>
</evidence>
<comment type="cofactor">
    <cofactor evidence="1">
        <name>FAD</name>
        <dbReference type="ChEBI" id="CHEBI:57692"/>
    </cofactor>
</comment>
<feature type="non-terminal residue" evidence="23">
    <location>
        <position position="1022"/>
    </location>
</feature>
<comment type="similarity">
    <text evidence="3">Belongs to the FMO family.</text>
</comment>
<dbReference type="InterPro" id="IPR020946">
    <property type="entry name" value="Flavin_mOase-like"/>
</dbReference>
<evidence type="ECO:0000256" key="6">
    <source>
        <dbReference type="ARBA" id="ARBA00022824"/>
    </source>
</evidence>
<evidence type="ECO:0000256" key="22">
    <source>
        <dbReference type="ARBA" id="ARBA00049443"/>
    </source>
</evidence>
<keyword evidence="9" id="KW-1133">Transmembrane helix</keyword>
<dbReference type="OrthoDB" id="66881at2759"/>
<keyword evidence="5" id="KW-0812">Transmembrane</keyword>
<evidence type="ECO:0000256" key="9">
    <source>
        <dbReference type="ARBA" id="ARBA00022989"/>
    </source>
</evidence>
<dbReference type="STRING" id="299467.A0A443SBQ9"/>
<comment type="subcellular location">
    <subcellularLocation>
        <location evidence="2">Endoplasmic reticulum membrane</location>
        <topology evidence="2">Single-pass membrane protein</topology>
    </subcellularLocation>
</comment>
<evidence type="ECO:0000256" key="15">
    <source>
        <dbReference type="ARBA" id="ARBA00034536"/>
    </source>
</evidence>
<dbReference type="GO" id="GO:0005789">
    <property type="term" value="C:endoplasmic reticulum membrane"/>
    <property type="evidence" value="ECO:0007669"/>
    <property type="project" value="UniProtKB-SubCell"/>
</dbReference>
<dbReference type="InterPro" id="IPR036188">
    <property type="entry name" value="FAD/NAD-bd_sf"/>
</dbReference>
<keyword evidence="11" id="KW-0503">Monooxygenase</keyword>
<evidence type="ECO:0000256" key="1">
    <source>
        <dbReference type="ARBA" id="ARBA00001974"/>
    </source>
</evidence>
<evidence type="ECO:0000256" key="13">
    <source>
        <dbReference type="ARBA" id="ARBA00029725"/>
    </source>
</evidence>
<dbReference type="FunFam" id="3.50.50.60:FF:000159">
    <property type="entry name" value="Dimethylaniline monooxygenase [N-oxide-forming]"/>
    <property type="match status" value="2"/>
</dbReference>
<evidence type="ECO:0000256" key="10">
    <source>
        <dbReference type="ARBA" id="ARBA00023002"/>
    </source>
</evidence>
<sequence>MFTEAAKGILSQVISMTEHFFTHLSPLRMKMVKSQSKKQICIIGAGSAGLTAIKQCLDQNLDVVCFEKTDNFGGLWRYREDDVEGVPSVAKTTVINSSKEMSAFSDFVPPDDFPNYMGHKHMCKYLELYANQYDLLQYIRYNHCILNVNFNEDHEQTGKWKVTVLKKDENSIFEQIFDGVMVCVGHHVKPNIPTFPSQETFKGRILHTHSYKTSIGFEDKVAVVVGIGNSGGDVAVDLSHVCSQVYLVTRSGCWVNYRVNLNGKPLDFVLTTRLMNSIMAMLPYNTVCSYFEYYVNTFFNHEIYGLKPEHRMYGQHLMANDMIANFLISGKLQIRKNIEHFTENGVVFEGMEKETKCDVVVLATGYDISFPFIDSAIIDVNNNKVRLFKNTFQPNLKHAHTLAIIGLVQPTGALFPISELQSRWFALLMKGERKLPKKEQMLKVVDEDINAMKNRYYDSNRHTIEVDYIEFLDLLASYVGCKPNLCRYAITDPKLWYHLLFSPCMSYQYRLAGPNRWEGARDAILSFRKRYSTPFKTKAKLFNYDLRRKLICVIGAGSSGLWKYRDEDMQGVGSVAKTTIINTSKEMSAFSDFVPPDNFPNYMDNRHTYTYFEMYAKHNDLLKHIRFNHEVLNITFNDDYEETGKWKVTAKNKESEKTFSCVFDGVMVCNGHHVIPNIPTFPGQDNFNGKIMHTHSYKKWNGFEDKVVVVVGIGNSGCDVAAELSVVCSQVYIASRTSSWINHRVNYKGQPIDFVLQTRVLRTIASMLPTRVWCTYLESYVNSFFNHELYGLKPKHRISAQNHITNDLIAQCIITGNVLVRKNIKCFTENGVVFEGMEKETKCDVVILATGYKISFPFIDESIVAVEKNKVRLFKNLFQPNLKHPQTLAMIALVHPNGSKFPIAEMQSRWFALLMKGDLKLPTKEEMFADIEKEINLKRIIHHGSERHTTQVDFIGYMDDIASFVGCKPNLLRFAITDPKLWYHLFFSPCMPYQYRLSGPNKWFAARDAIINYEQRVVMAFK</sequence>
<protein>
    <recommendedName>
        <fullName evidence="15">Flavin-containing monooxygenase 1</fullName>
        <ecNumber evidence="14">1.14.13.148</ecNumber>
    </recommendedName>
    <alternativeName>
        <fullName evidence="17">Dimethylaniline monooxygenase [N-oxide-forming] 1</fullName>
    </alternativeName>
    <alternativeName>
        <fullName evidence="13">Dimethylaniline oxidase 1</fullName>
    </alternativeName>
    <alternativeName>
        <fullName evidence="16">Trimethylamine monooxygenase</fullName>
    </alternativeName>
</protein>
<name>A0A443SBQ9_9ACAR</name>